<proteinExistence type="predicted"/>
<keyword evidence="3" id="KW-1185">Reference proteome</keyword>
<comment type="caution">
    <text evidence="2">The sequence shown here is derived from an EMBL/GenBank/DDBJ whole genome shotgun (WGS) entry which is preliminary data.</text>
</comment>
<feature type="transmembrane region" description="Helical" evidence="1">
    <location>
        <begin position="63"/>
        <end position="83"/>
    </location>
</feature>
<dbReference type="EMBL" id="BAABJE010000001">
    <property type="protein sequence ID" value="GAA4782095.1"/>
    <property type="molecule type" value="Genomic_DNA"/>
</dbReference>
<keyword evidence="1" id="KW-0472">Membrane</keyword>
<evidence type="ECO:0000313" key="3">
    <source>
        <dbReference type="Proteomes" id="UP001499959"/>
    </source>
</evidence>
<dbReference type="RefSeq" id="WP_425562610.1">
    <property type="nucleotide sequence ID" value="NZ_BAABJE010000001.1"/>
</dbReference>
<sequence length="96" mass="10259">MTDILKLTLGWAASAILLLTLIAQVRSQYRSGATQGVSRRLFVGQIASSVGFLSYSLLVGDRVFVFTNACILATAIAGEIVYLRNRRAGAKHGDTG</sequence>
<keyword evidence="1" id="KW-1133">Transmembrane helix</keyword>
<dbReference type="Gene3D" id="1.20.1280.290">
    <property type="match status" value="1"/>
</dbReference>
<gene>
    <name evidence="2" type="ORF">GCM10023307_03250</name>
</gene>
<organism evidence="2 3">
    <name type="scientific">Lysobacter hankyongensis</name>
    <dbReference type="NCBI Taxonomy" id="1176535"/>
    <lineage>
        <taxon>Bacteria</taxon>
        <taxon>Pseudomonadati</taxon>
        <taxon>Pseudomonadota</taxon>
        <taxon>Gammaproteobacteria</taxon>
        <taxon>Lysobacterales</taxon>
        <taxon>Lysobacteraceae</taxon>
        <taxon>Lysobacter</taxon>
    </lineage>
</organism>
<accession>A0ABP9AIV6</accession>
<evidence type="ECO:0000313" key="2">
    <source>
        <dbReference type="EMBL" id="GAA4782095.1"/>
    </source>
</evidence>
<evidence type="ECO:0000256" key="1">
    <source>
        <dbReference type="SAM" id="Phobius"/>
    </source>
</evidence>
<reference evidence="3" key="1">
    <citation type="journal article" date="2019" name="Int. J. Syst. Evol. Microbiol.">
        <title>The Global Catalogue of Microorganisms (GCM) 10K type strain sequencing project: providing services to taxonomists for standard genome sequencing and annotation.</title>
        <authorList>
            <consortium name="The Broad Institute Genomics Platform"/>
            <consortium name="The Broad Institute Genome Sequencing Center for Infectious Disease"/>
            <person name="Wu L."/>
            <person name="Ma J."/>
        </authorList>
    </citation>
    <scope>NUCLEOTIDE SEQUENCE [LARGE SCALE GENOMIC DNA]</scope>
    <source>
        <strain evidence="3">JCM 18204</strain>
    </source>
</reference>
<dbReference type="Proteomes" id="UP001499959">
    <property type="component" value="Unassembled WGS sequence"/>
</dbReference>
<name>A0ABP9AIV6_9GAMM</name>
<evidence type="ECO:0008006" key="4">
    <source>
        <dbReference type="Google" id="ProtNLM"/>
    </source>
</evidence>
<keyword evidence="1" id="KW-0812">Transmembrane</keyword>
<protein>
    <recommendedName>
        <fullName evidence="4">PQ-loop repeat-containing protein</fullName>
    </recommendedName>
</protein>